<feature type="domain" description="Solute-binding protein family 3/N-terminal" evidence="6">
    <location>
        <begin position="47"/>
        <end position="271"/>
    </location>
</feature>
<evidence type="ECO:0000256" key="2">
    <source>
        <dbReference type="ARBA" id="ARBA00010333"/>
    </source>
</evidence>
<comment type="caution">
    <text evidence="7">The sequence shown here is derived from an EMBL/GenBank/DDBJ whole genome shotgun (WGS) entry which is preliminary data.</text>
</comment>
<dbReference type="Pfam" id="PF00497">
    <property type="entry name" value="SBP_bac_3"/>
    <property type="match status" value="1"/>
</dbReference>
<evidence type="ECO:0000256" key="3">
    <source>
        <dbReference type="ARBA" id="ARBA00022729"/>
    </source>
</evidence>
<accession>A0A4R2KPM2</accession>
<gene>
    <name evidence="7" type="ORF">EV214_11266</name>
</gene>
<keyword evidence="8" id="KW-1185">Reference proteome</keyword>
<dbReference type="PROSITE" id="PS51257">
    <property type="entry name" value="PROKAR_LIPOPROTEIN"/>
    <property type="match status" value="1"/>
</dbReference>
<dbReference type="SUPFAM" id="SSF53850">
    <property type="entry name" value="Periplasmic binding protein-like II"/>
    <property type="match status" value="1"/>
</dbReference>
<keyword evidence="3 5" id="KW-0732">Signal</keyword>
<comment type="subcellular location">
    <subcellularLocation>
        <location evidence="1">Cell envelope</location>
    </subcellularLocation>
</comment>
<sequence length="273" mass="29824">MFKKTSKKIVAVLLMLCMVFAFSGCAKEESSADAPVTKIDEIKKAGKLVLGTAADYPPYEFHKEIDGEDTIVGFDIEIAKEIAKDLGVELEVKDMKFDGLLAALVADKIDIIVAGMVPTEERAKSVDFSKQYYTAEQSILIRAEDKDKFKTKEDFKGAKVGAQKSTIQEDIANSIEGAEVKLISKITDLVLDLTNDKVDAIVLVNPVASAYAKSNPDLYVPEISFGTEEGIATAVNKGNEELVEAINNTLDKLMKEDKINQFISDATALTEQE</sequence>
<reference evidence="7 8" key="1">
    <citation type="submission" date="2019-03" db="EMBL/GenBank/DDBJ databases">
        <title>Genomic Encyclopedia of Type Strains, Phase IV (KMG-IV): sequencing the most valuable type-strain genomes for metagenomic binning, comparative biology and taxonomic classification.</title>
        <authorList>
            <person name="Goeker M."/>
        </authorList>
    </citation>
    <scope>NUCLEOTIDE SEQUENCE [LARGE SCALE GENOMIC DNA]</scope>
    <source>
        <strain evidence="7 8">DSM 102940</strain>
    </source>
</reference>
<feature type="signal peptide" evidence="5">
    <location>
        <begin position="1"/>
        <end position="26"/>
    </location>
</feature>
<dbReference type="PANTHER" id="PTHR35936:SF17">
    <property type="entry name" value="ARGININE-BINDING EXTRACELLULAR PROTEIN ARTP"/>
    <property type="match status" value="1"/>
</dbReference>
<dbReference type="PANTHER" id="PTHR35936">
    <property type="entry name" value="MEMBRANE-BOUND LYTIC MUREIN TRANSGLYCOSYLASE F"/>
    <property type="match status" value="1"/>
</dbReference>
<dbReference type="OrthoDB" id="9774451at2"/>
<evidence type="ECO:0000313" key="7">
    <source>
        <dbReference type="EMBL" id="TCO74587.1"/>
    </source>
</evidence>
<dbReference type="InterPro" id="IPR001638">
    <property type="entry name" value="Solute-binding_3/MltF_N"/>
</dbReference>
<dbReference type="RefSeq" id="WP_132245315.1">
    <property type="nucleotide sequence ID" value="NZ_SLWV01000012.1"/>
</dbReference>
<name>A0A4R2KPM2_9FIRM</name>
<proteinExistence type="inferred from homology"/>
<dbReference type="AlphaFoldDB" id="A0A4R2KPM2"/>
<comment type="similarity">
    <text evidence="2 4">Belongs to the bacterial solute-binding protein 3 family.</text>
</comment>
<evidence type="ECO:0000256" key="5">
    <source>
        <dbReference type="SAM" id="SignalP"/>
    </source>
</evidence>
<dbReference type="PROSITE" id="PS01039">
    <property type="entry name" value="SBP_BACTERIAL_3"/>
    <property type="match status" value="1"/>
</dbReference>
<dbReference type="Gene3D" id="3.40.190.10">
    <property type="entry name" value="Periplasmic binding protein-like II"/>
    <property type="match status" value="2"/>
</dbReference>
<dbReference type="GO" id="GO:0030313">
    <property type="term" value="C:cell envelope"/>
    <property type="evidence" value="ECO:0007669"/>
    <property type="project" value="UniProtKB-SubCell"/>
</dbReference>
<organism evidence="7 8">
    <name type="scientific">Marinisporobacter balticus</name>
    <dbReference type="NCBI Taxonomy" id="2018667"/>
    <lineage>
        <taxon>Bacteria</taxon>
        <taxon>Bacillati</taxon>
        <taxon>Bacillota</taxon>
        <taxon>Clostridia</taxon>
        <taxon>Peptostreptococcales</taxon>
        <taxon>Thermotaleaceae</taxon>
        <taxon>Marinisporobacter</taxon>
    </lineage>
</organism>
<evidence type="ECO:0000313" key="8">
    <source>
        <dbReference type="Proteomes" id="UP000294919"/>
    </source>
</evidence>
<evidence type="ECO:0000256" key="4">
    <source>
        <dbReference type="RuleBase" id="RU003744"/>
    </source>
</evidence>
<protein>
    <submittedName>
        <fullName evidence="7">Amino acid ABC transporter substrate-binding protein (PAAT family)</fullName>
    </submittedName>
</protein>
<dbReference type="InterPro" id="IPR018313">
    <property type="entry name" value="SBP_3_CS"/>
</dbReference>
<evidence type="ECO:0000259" key="6">
    <source>
        <dbReference type="SMART" id="SM00062"/>
    </source>
</evidence>
<dbReference type="EMBL" id="SLWV01000012">
    <property type="protein sequence ID" value="TCO74587.1"/>
    <property type="molecule type" value="Genomic_DNA"/>
</dbReference>
<dbReference type="SMART" id="SM00062">
    <property type="entry name" value="PBPb"/>
    <property type="match status" value="1"/>
</dbReference>
<dbReference type="Proteomes" id="UP000294919">
    <property type="component" value="Unassembled WGS sequence"/>
</dbReference>
<evidence type="ECO:0000256" key="1">
    <source>
        <dbReference type="ARBA" id="ARBA00004196"/>
    </source>
</evidence>
<feature type="chain" id="PRO_5039544362" evidence="5">
    <location>
        <begin position="27"/>
        <end position="273"/>
    </location>
</feature>